<gene>
    <name evidence="6" type="ORF">Ocin01_09318</name>
</gene>
<organism evidence="6 7">
    <name type="scientific">Orchesella cincta</name>
    <name type="common">Springtail</name>
    <name type="synonym">Podura cincta</name>
    <dbReference type="NCBI Taxonomy" id="48709"/>
    <lineage>
        <taxon>Eukaryota</taxon>
        <taxon>Metazoa</taxon>
        <taxon>Ecdysozoa</taxon>
        <taxon>Arthropoda</taxon>
        <taxon>Hexapoda</taxon>
        <taxon>Collembola</taxon>
        <taxon>Entomobryomorpha</taxon>
        <taxon>Entomobryoidea</taxon>
        <taxon>Orchesellidae</taxon>
        <taxon>Orchesellinae</taxon>
        <taxon>Orchesella</taxon>
    </lineage>
</organism>
<dbReference type="GO" id="GO:0005121">
    <property type="term" value="F:Toll binding"/>
    <property type="evidence" value="ECO:0007669"/>
    <property type="project" value="TreeGrafter"/>
</dbReference>
<evidence type="ECO:0000313" key="7">
    <source>
        <dbReference type="Proteomes" id="UP000094527"/>
    </source>
</evidence>
<dbReference type="SUPFAM" id="SSF57501">
    <property type="entry name" value="Cystine-knot cytokines"/>
    <property type="match status" value="1"/>
</dbReference>
<evidence type="ECO:0000256" key="4">
    <source>
        <dbReference type="SAM" id="MobiDB-lite"/>
    </source>
</evidence>
<comment type="caution">
    <text evidence="6">The sequence shown here is derived from an EMBL/GenBank/DDBJ whole genome shotgun (WGS) entry which is preliminary data.</text>
</comment>
<evidence type="ECO:0000256" key="3">
    <source>
        <dbReference type="ARBA" id="ARBA00023180"/>
    </source>
</evidence>
<dbReference type="EMBL" id="LJIJ01000450">
    <property type="protein sequence ID" value="ODM97359.1"/>
    <property type="molecule type" value="Genomic_DNA"/>
</dbReference>
<dbReference type="GO" id="GO:0005615">
    <property type="term" value="C:extracellular space"/>
    <property type="evidence" value="ECO:0007669"/>
    <property type="project" value="UniProtKB-ARBA"/>
</dbReference>
<protein>
    <recommendedName>
        <fullName evidence="5">Spaetzle domain-containing protein</fullName>
    </recommendedName>
</protein>
<dbReference type="PANTHER" id="PTHR23199">
    <property type="entry name" value="NEUROTROPHIN 1-RELATED"/>
    <property type="match status" value="1"/>
</dbReference>
<dbReference type="InterPro" id="IPR052444">
    <property type="entry name" value="Spz/Toll_ligand-like"/>
</dbReference>
<feature type="compositionally biased region" description="Basic residues" evidence="4">
    <location>
        <begin position="74"/>
        <end position="88"/>
    </location>
</feature>
<dbReference type="InterPro" id="IPR029034">
    <property type="entry name" value="Cystine-knot_cytokine"/>
</dbReference>
<evidence type="ECO:0000259" key="5">
    <source>
        <dbReference type="Pfam" id="PF16077"/>
    </source>
</evidence>
<dbReference type="GO" id="GO:0045087">
    <property type="term" value="P:innate immune response"/>
    <property type="evidence" value="ECO:0007669"/>
    <property type="project" value="TreeGrafter"/>
</dbReference>
<proteinExistence type="predicted"/>
<dbReference type="InterPro" id="IPR032104">
    <property type="entry name" value="Spaetzle"/>
</dbReference>
<name>A0A1D2MWC1_ORCCI</name>
<dbReference type="PROSITE" id="PS50270">
    <property type="entry name" value="NGF_2"/>
    <property type="match status" value="1"/>
</dbReference>
<dbReference type="PANTHER" id="PTHR23199:SF12">
    <property type="entry name" value="NEUROTROPHIN 1-RELATED"/>
    <property type="match status" value="1"/>
</dbReference>
<dbReference type="Proteomes" id="UP000094527">
    <property type="component" value="Unassembled WGS sequence"/>
</dbReference>
<evidence type="ECO:0000256" key="1">
    <source>
        <dbReference type="ARBA" id="ARBA00022729"/>
    </source>
</evidence>
<dbReference type="Pfam" id="PF16077">
    <property type="entry name" value="Spaetzle"/>
    <property type="match status" value="1"/>
</dbReference>
<evidence type="ECO:0000313" key="6">
    <source>
        <dbReference type="EMBL" id="ODM97359.1"/>
    </source>
</evidence>
<feature type="domain" description="Spaetzle" evidence="5">
    <location>
        <begin position="99"/>
        <end position="201"/>
    </location>
</feature>
<evidence type="ECO:0000256" key="2">
    <source>
        <dbReference type="ARBA" id="ARBA00023157"/>
    </source>
</evidence>
<keyword evidence="7" id="KW-1185">Reference proteome</keyword>
<dbReference type="Gene3D" id="2.10.90.10">
    <property type="entry name" value="Cystine-knot cytokines"/>
    <property type="match status" value="1"/>
</dbReference>
<feature type="region of interest" description="Disordered" evidence="4">
    <location>
        <begin position="73"/>
        <end position="98"/>
    </location>
</feature>
<dbReference type="GO" id="GO:0008083">
    <property type="term" value="F:growth factor activity"/>
    <property type="evidence" value="ECO:0007669"/>
    <property type="project" value="TreeGrafter"/>
</dbReference>
<keyword evidence="2" id="KW-1015">Disulfide bond</keyword>
<accession>A0A1D2MWC1</accession>
<dbReference type="AlphaFoldDB" id="A0A1D2MWC1"/>
<dbReference type="OrthoDB" id="6381819at2759"/>
<keyword evidence="3" id="KW-0325">Glycoprotein</keyword>
<sequence>MSHTTFISTRVSELIVVAIFLACYTSAYPTKGHSHNTEPQRGVIPLGLFMSQLQVDMPDYHSEPVVPGRFTGGAKRKRHGHGAMHQKTTHSAETDTTGSCCPTVEEIVEPIGGKSKSGHLVELFQADDLRQQFHEISCAPNVAEQPCRFVNETFLGQSRCVQQYSYSYALVRDFGSTDAMQNPSAGWRFEHIRVRSGCSCIISSS</sequence>
<feature type="compositionally biased region" description="Polar residues" evidence="4">
    <location>
        <begin position="89"/>
        <end position="98"/>
    </location>
</feature>
<dbReference type="GO" id="GO:0021556">
    <property type="term" value="P:central nervous system formation"/>
    <property type="evidence" value="ECO:0007669"/>
    <property type="project" value="TreeGrafter"/>
</dbReference>
<reference evidence="6 7" key="1">
    <citation type="journal article" date="2016" name="Genome Biol. Evol.">
        <title>Gene Family Evolution Reflects Adaptation to Soil Environmental Stressors in the Genome of the Collembolan Orchesella cincta.</title>
        <authorList>
            <person name="Faddeeva-Vakhrusheva A."/>
            <person name="Derks M.F."/>
            <person name="Anvar S.Y."/>
            <person name="Agamennone V."/>
            <person name="Suring W."/>
            <person name="Smit S."/>
            <person name="van Straalen N.M."/>
            <person name="Roelofs D."/>
        </authorList>
    </citation>
    <scope>NUCLEOTIDE SEQUENCE [LARGE SCALE GENOMIC DNA]</scope>
    <source>
        <tissue evidence="6">Mixed pool</tissue>
    </source>
</reference>
<keyword evidence="1" id="KW-0732">Signal</keyword>